<dbReference type="InterPro" id="IPR011006">
    <property type="entry name" value="CheY-like_superfamily"/>
</dbReference>
<dbReference type="Pfam" id="PF00072">
    <property type="entry name" value="Response_reg"/>
    <property type="match status" value="1"/>
</dbReference>
<dbReference type="SUPFAM" id="SSF47384">
    <property type="entry name" value="Homodimeric domain of signal transducing histidine kinase"/>
    <property type="match status" value="1"/>
</dbReference>
<dbReference type="SUPFAM" id="SSF55874">
    <property type="entry name" value="ATPase domain of HSP90 chaperone/DNA topoisomerase II/histidine kinase"/>
    <property type="match status" value="1"/>
</dbReference>
<evidence type="ECO:0000259" key="8">
    <source>
        <dbReference type="PROSITE" id="PS50109"/>
    </source>
</evidence>
<feature type="transmembrane region" description="Helical" evidence="7">
    <location>
        <begin position="147"/>
        <end position="167"/>
    </location>
</feature>
<dbReference type="STRING" id="371731.Rsw2DRAFT_1478"/>
<dbReference type="InterPro" id="IPR036097">
    <property type="entry name" value="HisK_dim/P_sf"/>
</dbReference>
<name>C8S0A0_9RHOB</name>
<feature type="modified residue" description="4-aspartylphosphate" evidence="6">
    <location>
        <position position="512"/>
    </location>
</feature>
<dbReference type="Proteomes" id="UP000010121">
    <property type="component" value="Unassembled WGS sequence"/>
</dbReference>
<dbReference type="InterPro" id="IPR036890">
    <property type="entry name" value="HATPase_C_sf"/>
</dbReference>
<dbReference type="eggNOG" id="COG0784">
    <property type="taxonomic scope" value="Bacteria"/>
</dbReference>
<feature type="domain" description="Response regulatory" evidence="9">
    <location>
        <begin position="463"/>
        <end position="580"/>
    </location>
</feature>
<dbReference type="InterPro" id="IPR001789">
    <property type="entry name" value="Sig_transdc_resp-reg_receiver"/>
</dbReference>
<keyword evidence="7" id="KW-0812">Transmembrane</keyword>
<proteinExistence type="predicted"/>
<dbReference type="SMART" id="SM00387">
    <property type="entry name" value="HATPase_c"/>
    <property type="match status" value="1"/>
</dbReference>
<dbReference type="EMBL" id="ACYY01000007">
    <property type="protein sequence ID" value="EEW25709.1"/>
    <property type="molecule type" value="Genomic_DNA"/>
</dbReference>
<dbReference type="AlphaFoldDB" id="C8S0A0"/>
<gene>
    <name evidence="10" type="ORF">Rsw2DRAFT_1478</name>
</gene>
<evidence type="ECO:0000256" key="4">
    <source>
        <dbReference type="ARBA" id="ARBA00022679"/>
    </source>
</evidence>
<dbReference type="PROSITE" id="PS50109">
    <property type="entry name" value="HIS_KIN"/>
    <property type="match status" value="1"/>
</dbReference>
<feature type="transmembrane region" description="Helical" evidence="7">
    <location>
        <begin position="173"/>
        <end position="195"/>
    </location>
</feature>
<dbReference type="Gene3D" id="1.10.287.130">
    <property type="match status" value="1"/>
</dbReference>
<keyword evidence="3 6" id="KW-0597">Phosphoprotein</keyword>
<dbReference type="PANTHER" id="PTHR43047">
    <property type="entry name" value="TWO-COMPONENT HISTIDINE PROTEIN KINASE"/>
    <property type="match status" value="1"/>
</dbReference>
<dbReference type="GO" id="GO:0000155">
    <property type="term" value="F:phosphorelay sensor kinase activity"/>
    <property type="evidence" value="ECO:0007669"/>
    <property type="project" value="InterPro"/>
</dbReference>
<feature type="domain" description="Histidine kinase" evidence="8">
    <location>
        <begin position="224"/>
        <end position="444"/>
    </location>
</feature>
<dbReference type="PRINTS" id="PR00344">
    <property type="entry name" value="BCTRLSENSOR"/>
</dbReference>
<feature type="transmembrane region" description="Helical" evidence="7">
    <location>
        <begin position="93"/>
        <end position="115"/>
    </location>
</feature>
<dbReference type="Pfam" id="PF00512">
    <property type="entry name" value="HisKA"/>
    <property type="match status" value="1"/>
</dbReference>
<sequence>MPFRAAKSMTSASQMPPTCPRCIDLAEELRRQLELLWRDAPVRFFTSMLAYALSMLFLPWPIPLICAAVNFTGEIVSMRLMRDLDPTRQRGRYGLVLAICYVTELGFAAPPALIWHLDGPYMKAFAVGMLVSSMLHVVTVRAIHLPLGLAGLAAIATAGLVSNSAHWLHLRDITSLVFTTFCALLVLGYATGALVQTHILNRNVAADRAQALAANAAKGRFLAQMSHELRTPLNAILGMGHAELRRNPDALGQERLEVLVAAASGLSTMLDDILDVSAVEEGRMQIHPAAVDPAAEIAATVALFRPSFDEAGLRLNLDLAADLPAFVRLDPQRLRQCLSNLLSNALKYAARGEVTLQVCRTADLLRIAVTDTGPGIAEAQREAIFQPFVRGGAVSPVDGGRGLGLAICRELARLMGGDLVLADGPTPADAPQGACFVLTLAAPTTEAPAPAPAPQTLPLAGQRVLTVDDISTNRLVAATYLNLLGVAALEADSGAAALALLAATQVDLVLLDMNMPEMDGLETFRRIRALPGSMARVPVVALTADASAAHRAGYLAQGLDGYLAKPLTPEALAAELGRLLQPSAITG</sequence>
<evidence type="ECO:0000256" key="6">
    <source>
        <dbReference type="PROSITE-ProRule" id="PRU00169"/>
    </source>
</evidence>
<dbReference type="InterPro" id="IPR003661">
    <property type="entry name" value="HisK_dim/P_dom"/>
</dbReference>
<dbReference type="InterPro" id="IPR003594">
    <property type="entry name" value="HATPase_dom"/>
</dbReference>
<dbReference type="CDD" id="cd17546">
    <property type="entry name" value="REC_hyHK_CKI1_RcsC-like"/>
    <property type="match status" value="1"/>
</dbReference>
<dbReference type="InterPro" id="IPR004358">
    <property type="entry name" value="Sig_transdc_His_kin-like_C"/>
</dbReference>
<dbReference type="eggNOG" id="COG2205">
    <property type="taxonomic scope" value="Bacteria"/>
</dbReference>
<keyword evidence="7" id="KW-1133">Transmembrane helix</keyword>
<dbReference type="PROSITE" id="PS50110">
    <property type="entry name" value="RESPONSE_REGULATORY"/>
    <property type="match status" value="1"/>
</dbReference>
<evidence type="ECO:0000313" key="10">
    <source>
        <dbReference type="EMBL" id="EEW25709.1"/>
    </source>
</evidence>
<organism evidence="10 11">
    <name type="scientific">Rhodobacter ferrooxidans</name>
    <dbReference type="NCBI Taxonomy" id="371731"/>
    <lineage>
        <taxon>Bacteria</taxon>
        <taxon>Pseudomonadati</taxon>
        <taxon>Pseudomonadota</taxon>
        <taxon>Alphaproteobacteria</taxon>
        <taxon>Rhodobacterales</taxon>
        <taxon>Rhodobacter group</taxon>
        <taxon>Rhodobacter</taxon>
    </lineage>
</organism>
<evidence type="ECO:0000256" key="5">
    <source>
        <dbReference type="ARBA" id="ARBA00022777"/>
    </source>
</evidence>
<evidence type="ECO:0000313" key="11">
    <source>
        <dbReference type="Proteomes" id="UP000010121"/>
    </source>
</evidence>
<feature type="transmembrane region" description="Helical" evidence="7">
    <location>
        <begin position="48"/>
        <end position="72"/>
    </location>
</feature>
<dbReference type="CDD" id="cd00082">
    <property type="entry name" value="HisKA"/>
    <property type="match status" value="1"/>
</dbReference>
<dbReference type="Gene3D" id="3.30.565.10">
    <property type="entry name" value="Histidine kinase-like ATPase, C-terminal domain"/>
    <property type="match status" value="1"/>
</dbReference>
<protein>
    <recommendedName>
        <fullName evidence="2">histidine kinase</fullName>
        <ecNumber evidence="2">2.7.13.3</ecNumber>
    </recommendedName>
</protein>
<evidence type="ECO:0000256" key="3">
    <source>
        <dbReference type="ARBA" id="ARBA00022553"/>
    </source>
</evidence>
<dbReference type="SMART" id="SM00448">
    <property type="entry name" value="REC"/>
    <property type="match status" value="1"/>
</dbReference>
<keyword evidence="4" id="KW-0808">Transferase</keyword>
<evidence type="ECO:0000256" key="1">
    <source>
        <dbReference type="ARBA" id="ARBA00000085"/>
    </source>
</evidence>
<comment type="catalytic activity">
    <reaction evidence="1">
        <text>ATP + protein L-histidine = ADP + protein N-phospho-L-histidine.</text>
        <dbReference type="EC" id="2.7.13.3"/>
    </reaction>
</comment>
<dbReference type="SMART" id="SM00388">
    <property type="entry name" value="HisKA"/>
    <property type="match status" value="1"/>
</dbReference>
<dbReference type="Pfam" id="PF02518">
    <property type="entry name" value="HATPase_c"/>
    <property type="match status" value="1"/>
</dbReference>
<dbReference type="SUPFAM" id="SSF52172">
    <property type="entry name" value="CheY-like"/>
    <property type="match status" value="1"/>
</dbReference>
<dbReference type="Gene3D" id="3.40.50.2300">
    <property type="match status" value="1"/>
</dbReference>
<evidence type="ECO:0000256" key="7">
    <source>
        <dbReference type="SAM" id="Phobius"/>
    </source>
</evidence>
<keyword evidence="5 10" id="KW-0418">Kinase</keyword>
<evidence type="ECO:0000259" key="9">
    <source>
        <dbReference type="PROSITE" id="PS50110"/>
    </source>
</evidence>
<accession>C8S0A0</accession>
<dbReference type="EC" id="2.7.13.3" evidence="2"/>
<evidence type="ECO:0000256" key="2">
    <source>
        <dbReference type="ARBA" id="ARBA00012438"/>
    </source>
</evidence>
<keyword evidence="7" id="KW-0472">Membrane</keyword>
<dbReference type="InterPro" id="IPR005467">
    <property type="entry name" value="His_kinase_dom"/>
</dbReference>
<keyword evidence="11" id="KW-1185">Reference proteome</keyword>
<comment type="caution">
    <text evidence="10">The sequence shown here is derived from an EMBL/GenBank/DDBJ whole genome shotgun (WGS) entry which is preliminary data.</text>
</comment>
<reference evidence="10 11" key="1">
    <citation type="submission" date="2009-08" db="EMBL/GenBank/DDBJ databases">
        <title>The draft genome of Rhodobacter sp. SW2.</title>
        <authorList>
            <consortium name="US DOE Joint Genome Institute (JGI-PGF)"/>
            <person name="Lucas S."/>
            <person name="Copeland A."/>
            <person name="Lapidus A."/>
            <person name="Glavina del Rio T."/>
            <person name="Tice H."/>
            <person name="Bruce D."/>
            <person name="Goodwin L."/>
            <person name="Pitluck S."/>
            <person name="Larimer F."/>
            <person name="Land M.L."/>
            <person name="Hauser L."/>
            <person name="Emerson D."/>
        </authorList>
    </citation>
    <scope>NUCLEOTIDE SEQUENCE [LARGE SCALE GENOMIC DNA]</scope>
    <source>
        <strain evidence="10 11">SW2</strain>
    </source>
</reference>